<dbReference type="SUPFAM" id="SSF63825">
    <property type="entry name" value="YWTD domain"/>
    <property type="match status" value="1"/>
</dbReference>
<dbReference type="RefSeq" id="WP_116978074.1">
    <property type="nucleotide sequence ID" value="NZ_QPMM01000013.1"/>
</dbReference>
<dbReference type="OrthoDB" id="1026594at2"/>
<comment type="caution">
    <text evidence="1">The sequence shown here is derived from an EMBL/GenBank/DDBJ whole genome shotgun (WGS) entry which is preliminary data.</text>
</comment>
<dbReference type="AlphaFoldDB" id="A0A3E1Y417"/>
<dbReference type="Gene3D" id="2.120.10.30">
    <property type="entry name" value="TolB, C-terminal domain"/>
    <property type="match status" value="1"/>
</dbReference>
<sequence>MLQNPFLRGLLVMAIFTYGLSSCSSDNSFKDGQIIIRNIQQLPIDTVAQSIPFTQVADSISYVKLAPTQLPVGKIEKIKYADNKLLVLDTRVSRALFVFSDSGNFLYKIDGEKGQSITDFCIDSSHTNLYVYYANKHQISAYSFKSGELINTIRIQGFFHNVDILGDDVFVLSRDGITKFENEPKKYNQNRICMFDKSGTYLKGYMNSPIFPYINYGKMYTVANNAGTAISIVRLYSDTIYAITKNSMEAKFNLSLSRKTDLREFYHSQKAQEANQFLQSGNFSGIWGPFFQTSQNIVFYYTYQSRVYLYWKSLTRGSQFTISYFTNNIDGIPDMGSIKQINQYEAIAVLLPLDILNANRATIMAKSPTPNHKLASLAEGLSDYSNPVIAIYHLKSAPKQILANK</sequence>
<evidence type="ECO:0000313" key="1">
    <source>
        <dbReference type="EMBL" id="RFS19419.1"/>
    </source>
</evidence>
<keyword evidence="2" id="KW-1185">Reference proteome</keyword>
<dbReference type="Pfam" id="PF17170">
    <property type="entry name" value="DUF5128"/>
    <property type="match status" value="1"/>
</dbReference>
<dbReference type="Proteomes" id="UP000260644">
    <property type="component" value="Unassembled WGS sequence"/>
</dbReference>
<accession>A0A3E1Y417</accession>
<reference evidence="1 2" key="1">
    <citation type="submission" date="2018-07" db="EMBL/GenBank/DDBJ databases">
        <title>Chitinophaga K2CV101002-2 sp. nov., isolated from a monsoon evergreen broad-leaved forest soil.</title>
        <authorList>
            <person name="Lv Y."/>
        </authorList>
    </citation>
    <scope>NUCLEOTIDE SEQUENCE [LARGE SCALE GENOMIC DNA]</scope>
    <source>
        <strain evidence="1 2">GDMCC 1.1288</strain>
    </source>
</reference>
<dbReference type="EMBL" id="QPMM01000013">
    <property type="protein sequence ID" value="RFS19419.1"/>
    <property type="molecule type" value="Genomic_DNA"/>
</dbReference>
<gene>
    <name evidence="1" type="ORF">DVR12_22555</name>
</gene>
<dbReference type="InterPro" id="IPR011042">
    <property type="entry name" value="6-blade_b-propeller_TolB-like"/>
</dbReference>
<organism evidence="1 2">
    <name type="scientific">Chitinophaga silvatica</name>
    <dbReference type="NCBI Taxonomy" id="2282649"/>
    <lineage>
        <taxon>Bacteria</taxon>
        <taxon>Pseudomonadati</taxon>
        <taxon>Bacteroidota</taxon>
        <taxon>Chitinophagia</taxon>
        <taxon>Chitinophagales</taxon>
        <taxon>Chitinophagaceae</taxon>
        <taxon>Chitinophaga</taxon>
    </lineage>
</organism>
<evidence type="ECO:0000313" key="2">
    <source>
        <dbReference type="Proteomes" id="UP000260644"/>
    </source>
</evidence>
<proteinExistence type="predicted"/>
<name>A0A3E1Y417_9BACT</name>
<protein>
    <submittedName>
        <fullName evidence="1">6-bladed beta-propeller</fullName>
    </submittedName>
</protein>